<dbReference type="Proteomes" id="UP000032568">
    <property type="component" value="Chromosome"/>
</dbReference>
<dbReference type="Gene3D" id="2.40.390.10">
    <property type="entry name" value="CV3147-like"/>
    <property type="match status" value="1"/>
</dbReference>
<reference evidence="3 4" key="1">
    <citation type="journal article" date="2015" name="Genome Announc.">
        <title>Draft Genome Sequences of Marine Isolates of Thalassomonas viridans and Thalassomonas actiniarum.</title>
        <authorList>
            <person name="Olonade I."/>
            <person name="van Zyl L.J."/>
            <person name="Trindade M."/>
        </authorList>
    </citation>
    <scope>NUCLEOTIDE SEQUENCE [LARGE SCALE GENOMIC DNA]</scope>
    <source>
        <strain evidence="3 4">A5K-106</strain>
    </source>
</reference>
<dbReference type="RefSeq" id="WP_044832054.1">
    <property type="nucleotide sequence ID" value="NZ_CP059735.1"/>
</dbReference>
<dbReference type="Gene3D" id="3.40.1610.10">
    <property type="entry name" value="CV3147-like domain"/>
    <property type="match status" value="1"/>
</dbReference>
<protein>
    <submittedName>
        <fullName evidence="3">DUF917 domain-containing protein</fullName>
    </submittedName>
</protein>
<feature type="domain" description="S-Me-THD-like C-terminal" evidence="2">
    <location>
        <begin position="186"/>
        <end position="357"/>
    </location>
</feature>
<dbReference type="Pfam" id="PF20906">
    <property type="entry name" value="S-Me-THD_C"/>
    <property type="match status" value="1"/>
</dbReference>
<dbReference type="InterPro" id="IPR027479">
    <property type="entry name" value="S-Me-THD_N_sf"/>
</dbReference>
<dbReference type="Pfam" id="PF06032">
    <property type="entry name" value="S-Me-THD_N"/>
    <property type="match status" value="1"/>
</dbReference>
<accession>A0AAE9YP27</accession>
<reference evidence="3 4" key="2">
    <citation type="journal article" date="2022" name="Mar. Drugs">
        <title>Bioassay-Guided Fractionation Leads to the Detection of Cholic Acid Generated by the Rare Thalassomonas sp.</title>
        <authorList>
            <person name="Pheiffer F."/>
            <person name="Schneider Y.K."/>
            <person name="Hansen E.H."/>
            <person name="Andersen J.H."/>
            <person name="Isaksson J."/>
            <person name="Busche T."/>
            <person name="R C."/>
            <person name="Kalinowski J."/>
            <person name="Zyl L.V."/>
            <person name="Trindade M."/>
        </authorList>
    </citation>
    <scope>NUCLEOTIDE SEQUENCE [LARGE SCALE GENOMIC DNA]</scope>
    <source>
        <strain evidence="3 4">A5K-106</strain>
    </source>
</reference>
<dbReference type="EMBL" id="CP059735">
    <property type="protein sequence ID" value="WDD97888.1"/>
    <property type="molecule type" value="Genomic_DNA"/>
</dbReference>
<evidence type="ECO:0000259" key="1">
    <source>
        <dbReference type="Pfam" id="PF06032"/>
    </source>
</evidence>
<evidence type="ECO:0000313" key="4">
    <source>
        <dbReference type="Proteomes" id="UP000032568"/>
    </source>
</evidence>
<dbReference type="KEGG" id="tact:SG35_021735"/>
<feature type="domain" description="S-Me-THD N-terminal" evidence="1">
    <location>
        <begin position="7"/>
        <end position="165"/>
    </location>
</feature>
<gene>
    <name evidence="3" type="ORF">SG35_021735</name>
</gene>
<dbReference type="InterPro" id="IPR048350">
    <property type="entry name" value="S-Me-THD-like_C"/>
</dbReference>
<dbReference type="InterPro" id="IPR010318">
    <property type="entry name" value="S-Me-THD_N"/>
</dbReference>
<dbReference type="SUPFAM" id="SSF160991">
    <property type="entry name" value="CV3147-like"/>
    <property type="match status" value="1"/>
</dbReference>
<sequence length="389" mass="41571">MTKLNNEDLQWLLEGATFLGCGGGGSYSVGKEILAAAIALGKDIVLISAEDLPLDSLAISPAAIGSPDAVSAQDDSVPFIASAPKAFDALQMAINSQRETPEPAEYVIAGETGPWATTITLYLAAKKNLTVIDGDGGGRAMPQLNMTYFTAQEVIASPISVANDATQASKSVVSTSRVGSTDLAGDVVRGIISTDSFGNTGAFATWPMGKKDVVTASITNSLSFTLKVGEAITRHKSDPDKYPLSEVLDVLRAERGFAEIIMNGKLCLFSETTDGTFDMGQARFKDKTTGRSLYIYNKNENMIAYFEDETSPAALAPDSICFLREDGSPTTNADITPEDIGQSFYIIGFSSDQRMRNLTTVTTFLDALKDMGYAGRFEPIEELSKHWPA</sequence>
<keyword evidence="4" id="KW-1185">Reference proteome</keyword>
<name>A0AAE9YP27_9GAMM</name>
<dbReference type="AlphaFoldDB" id="A0AAE9YP27"/>
<evidence type="ECO:0000259" key="2">
    <source>
        <dbReference type="Pfam" id="PF20906"/>
    </source>
</evidence>
<proteinExistence type="predicted"/>
<dbReference type="InterPro" id="IPR024071">
    <property type="entry name" value="S-Me-THD_C_sf"/>
</dbReference>
<evidence type="ECO:0000313" key="3">
    <source>
        <dbReference type="EMBL" id="WDD97888.1"/>
    </source>
</evidence>
<organism evidence="3 4">
    <name type="scientific">Thalassomonas actiniarum</name>
    <dbReference type="NCBI Taxonomy" id="485447"/>
    <lineage>
        <taxon>Bacteria</taxon>
        <taxon>Pseudomonadati</taxon>
        <taxon>Pseudomonadota</taxon>
        <taxon>Gammaproteobacteria</taxon>
        <taxon>Alteromonadales</taxon>
        <taxon>Colwelliaceae</taxon>
        <taxon>Thalassomonas</taxon>
    </lineage>
</organism>